<organism evidence="2 3">
    <name type="scientific">Flavobacterium defluvii</name>
    <dbReference type="NCBI Taxonomy" id="370979"/>
    <lineage>
        <taxon>Bacteria</taxon>
        <taxon>Pseudomonadati</taxon>
        <taxon>Bacteroidota</taxon>
        <taxon>Flavobacteriia</taxon>
        <taxon>Flavobacteriales</taxon>
        <taxon>Flavobacteriaceae</taxon>
        <taxon>Flavobacterium</taxon>
    </lineage>
</organism>
<keyword evidence="3" id="KW-1185">Reference proteome</keyword>
<dbReference type="Gene3D" id="3.60.21.10">
    <property type="match status" value="1"/>
</dbReference>
<dbReference type="OrthoDB" id="9795838at2"/>
<accession>A0A1M5EKC9</accession>
<dbReference type="RefSeq" id="WP_073412462.1">
    <property type="nucleotide sequence ID" value="NZ_FQWC01000001.1"/>
</dbReference>
<proteinExistence type="predicted"/>
<dbReference type="InterPro" id="IPR029052">
    <property type="entry name" value="Metallo-depent_PP-like"/>
</dbReference>
<dbReference type="Pfam" id="PF00149">
    <property type="entry name" value="Metallophos"/>
    <property type="match status" value="1"/>
</dbReference>
<evidence type="ECO:0000259" key="1">
    <source>
        <dbReference type="Pfam" id="PF00149"/>
    </source>
</evidence>
<reference evidence="3" key="1">
    <citation type="submission" date="2016-11" db="EMBL/GenBank/DDBJ databases">
        <authorList>
            <person name="Varghese N."/>
            <person name="Submissions S."/>
        </authorList>
    </citation>
    <scope>NUCLEOTIDE SEQUENCE [LARGE SCALE GENOMIC DNA]</scope>
    <source>
        <strain evidence="3">DSM 17963</strain>
    </source>
</reference>
<dbReference type="Proteomes" id="UP000184071">
    <property type="component" value="Unassembled WGS sequence"/>
</dbReference>
<name>A0A1M5EKC9_9FLAO</name>
<dbReference type="NCBIfam" id="TIGR04123">
    <property type="entry name" value="P_estr_lig_assc"/>
    <property type="match status" value="1"/>
</dbReference>
<dbReference type="PIRSF" id="PIRSF000887">
    <property type="entry name" value="Pesterase_MJ0037"/>
    <property type="match status" value="1"/>
</dbReference>
<sequence>MNININNQNFVLHQSGAAFWEEKKILFISDLHLGKIAHFRKHGMAIPEKAVLENFTRLNEVLHLFDAETIIFLGDLFHSKINNEWNFFSDWTKTVSQQIILVEGNHDIISKKNYADLNIEIYEELIIDDFLLTHHPTTRENFFNLCGHIHPGIKLKGLGKQFLSLSCFFRKPHQMIFPSFGEFTGNFYLFPEENDKVYAITNDEVIEIKR</sequence>
<dbReference type="GO" id="GO:0016787">
    <property type="term" value="F:hydrolase activity"/>
    <property type="evidence" value="ECO:0007669"/>
    <property type="project" value="InterPro"/>
</dbReference>
<evidence type="ECO:0000313" key="3">
    <source>
        <dbReference type="Proteomes" id="UP000184071"/>
    </source>
</evidence>
<gene>
    <name evidence="2" type="ORF">SAMN05443663_101160</name>
</gene>
<dbReference type="SUPFAM" id="SSF56300">
    <property type="entry name" value="Metallo-dependent phosphatases"/>
    <property type="match status" value="1"/>
</dbReference>
<dbReference type="InterPro" id="IPR024173">
    <property type="entry name" value="Pesterase_MJ0037-like"/>
</dbReference>
<dbReference type="InterPro" id="IPR026336">
    <property type="entry name" value="PdeM-like"/>
</dbReference>
<dbReference type="PANTHER" id="PTHR39323:SF1">
    <property type="entry name" value="BLR1149 PROTEIN"/>
    <property type="match status" value="1"/>
</dbReference>
<dbReference type="InterPro" id="IPR004843">
    <property type="entry name" value="Calcineurin-like_PHP"/>
</dbReference>
<dbReference type="STRING" id="370979.SAMN05443663_101160"/>
<protein>
    <submittedName>
        <fullName evidence="2">Putative phosphoesterase</fullName>
    </submittedName>
</protein>
<dbReference type="AlphaFoldDB" id="A0A1M5EKC9"/>
<dbReference type="PANTHER" id="PTHR39323">
    <property type="entry name" value="BLR1149 PROTEIN"/>
    <property type="match status" value="1"/>
</dbReference>
<feature type="domain" description="Calcineurin-like phosphoesterase" evidence="1">
    <location>
        <begin position="24"/>
        <end position="125"/>
    </location>
</feature>
<evidence type="ECO:0000313" key="2">
    <source>
        <dbReference type="EMBL" id="SHF79502.1"/>
    </source>
</evidence>
<dbReference type="EMBL" id="FQWC01000001">
    <property type="protein sequence ID" value="SHF79502.1"/>
    <property type="molecule type" value="Genomic_DNA"/>
</dbReference>